<reference evidence="2" key="1">
    <citation type="journal article" date="2019" name="Int. J. Syst. Evol. Microbiol.">
        <title>The Global Catalogue of Microorganisms (GCM) 10K type strain sequencing project: providing services to taxonomists for standard genome sequencing and annotation.</title>
        <authorList>
            <consortium name="The Broad Institute Genomics Platform"/>
            <consortium name="The Broad Institute Genome Sequencing Center for Infectious Disease"/>
            <person name="Wu L."/>
            <person name="Ma J."/>
        </authorList>
    </citation>
    <scope>NUCLEOTIDE SEQUENCE [LARGE SCALE GENOMIC DNA]</scope>
    <source>
        <strain evidence="2">CCUG 42722</strain>
    </source>
</reference>
<dbReference type="Pfam" id="PF13481">
    <property type="entry name" value="AAA_25"/>
    <property type="match status" value="1"/>
</dbReference>
<dbReference type="RefSeq" id="WP_377142456.1">
    <property type="nucleotide sequence ID" value="NZ_JBHSFI010000012.1"/>
</dbReference>
<dbReference type="EMBL" id="JBHSFI010000012">
    <property type="protein sequence ID" value="MFC4632124.1"/>
    <property type="molecule type" value="Genomic_DNA"/>
</dbReference>
<organism evidence="1 2">
    <name type="scientific">Promicromonospora alba</name>
    <dbReference type="NCBI Taxonomy" id="1616110"/>
    <lineage>
        <taxon>Bacteria</taxon>
        <taxon>Bacillati</taxon>
        <taxon>Actinomycetota</taxon>
        <taxon>Actinomycetes</taxon>
        <taxon>Micrococcales</taxon>
        <taxon>Promicromonosporaceae</taxon>
        <taxon>Promicromonospora</taxon>
    </lineage>
</organism>
<keyword evidence="2" id="KW-1185">Reference proteome</keyword>
<name>A0ABV9HQ65_9MICO</name>
<dbReference type="InterPro" id="IPR027417">
    <property type="entry name" value="P-loop_NTPase"/>
</dbReference>
<protein>
    <submittedName>
        <fullName evidence="1">AAA family ATPase</fullName>
    </submittedName>
</protein>
<gene>
    <name evidence="1" type="ORF">ACFO6V_28035</name>
</gene>
<dbReference type="Gene3D" id="3.40.50.300">
    <property type="entry name" value="P-loop containing nucleotide triphosphate hydrolases"/>
    <property type="match status" value="1"/>
</dbReference>
<comment type="caution">
    <text evidence="1">The sequence shown here is derived from an EMBL/GenBank/DDBJ whole genome shotgun (WGS) entry which is preliminary data.</text>
</comment>
<accession>A0ABV9HQ65</accession>
<proteinExistence type="predicted"/>
<sequence length="424" mass="46628">MEYRKYMQDPEVQRVMNASNEEVRELIDEMQQQEKQQQGINLTVNVNTGEKSLNERLVETADPTKRDKLQEALASEGPQPNRLAKDKMDWLLSEPDISMLIDGKIHAAGIGQLFGPSYTGKTIICLDLGLSIAAGLKSCALGDLELTGMDVVYSAMEGGAAFRKYVRAWFAAHEEADVEETMSRFWVLDGAMNEGVMVGGEASAEFGIGRLEAEIAELGITPALVIYDTQIDTLAVDENNNTEAAEALRTLKRYHDAAGSFGLLIHHTGHDKTRARGASSFRGKLDMMVGLEPGNRGSVKVRWTDNENSKVKGFERPDADTVLRIETAHHMGQPVGGYVKRLDGLEAALAGRSAADDARDAQLSADRTSVLDAIREAYNSKSAIKTKTGLTRPRMDKAIDSLIDEGTIYDADSRDTRSEYRIRQ</sequence>
<dbReference type="SUPFAM" id="SSF52540">
    <property type="entry name" value="P-loop containing nucleoside triphosphate hydrolases"/>
    <property type="match status" value="1"/>
</dbReference>
<evidence type="ECO:0000313" key="2">
    <source>
        <dbReference type="Proteomes" id="UP001596011"/>
    </source>
</evidence>
<evidence type="ECO:0000313" key="1">
    <source>
        <dbReference type="EMBL" id="MFC4632124.1"/>
    </source>
</evidence>
<dbReference type="Proteomes" id="UP001596011">
    <property type="component" value="Unassembled WGS sequence"/>
</dbReference>